<dbReference type="Gene3D" id="2.20.25.90">
    <property type="entry name" value="ADC-like domains"/>
    <property type="match status" value="1"/>
</dbReference>
<evidence type="ECO:0000256" key="1">
    <source>
        <dbReference type="ARBA" id="ARBA00010312"/>
    </source>
</evidence>
<dbReference type="PROSITE" id="PS51669">
    <property type="entry name" value="4FE4S_MOW_BIS_MGD"/>
    <property type="match status" value="1"/>
</dbReference>
<name>A0ABM7WKR7_9ACTN</name>
<dbReference type="Gene3D" id="2.40.40.20">
    <property type="match status" value="1"/>
</dbReference>
<dbReference type="SMART" id="SM00926">
    <property type="entry name" value="Molybdop_Fe4S4"/>
    <property type="match status" value="1"/>
</dbReference>
<dbReference type="InterPro" id="IPR006963">
    <property type="entry name" value="Mopterin_OxRdtase_4Fe-4S_dom"/>
</dbReference>
<evidence type="ECO:0000256" key="2">
    <source>
        <dbReference type="ARBA" id="ARBA00022723"/>
    </source>
</evidence>
<keyword evidence="7" id="KW-1185">Reference proteome</keyword>
<dbReference type="InterPro" id="IPR006657">
    <property type="entry name" value="MoPterin_dinucl-bd_dom"/>
</dbReference>
<protein>
    <submittedName>
        <fullName evidence="6">Dehydrogenase</fullName>
    </submittedName>
</protein>
<evidence type="ECO:0000313" key="6">
    <source>
        <dbReference type="EMBL" id="BDE96906.1"/>
    </source>
</evidence>
<keyword evidence="3" id="KW-0408">Iron</keyword>
<dbReference type="CDD" id="cd02781">
    <property type="entry name" value="MopB_CT_Acetylene-hydratase"/>
    <property type="match status" value="1"/>
</dbReference>
<dbReference type="Proteomes" id="UP001320544">
    <property type="component" value="Chromosome"/>
</dbReference>
<proteinExistence type="inferred from homology"/>
<dbReference type="Pfam" id="PF01568">
    <property type="entry name" value="Molydop_binding"/>
    <property type="match status" value="1"/>
</dbReference>
<dbReference type="SUPFAM" id="SSF50692">
    <property type="entry name" value="ADC-like"/>
    <property type="match status" value="1"/>
</dbReference>
<dbReference type="PANTHER" id="PTHR43742:SF6">
    <property type="entry name" value="OXIDOREDUCTASE YYAE-RELATED"/>
    <property type="match status" value="1"/>
</dbReference>
<evidence type="ECO:0000259" key="5">
    <source>
        <dbReference type="PROSITE" id="PS51669"/>
    </source>
</evidence>
<keyword evidence="2" id="KW-0479">Metal-binding</keyword>
<dbReference type="InterPro" id="IPR037949">
    <property type="entry name" value="MopB_CT_Acetylene-hydratase"/>
</dbReference>
<sequence>MEFKNDLGKPWTYEDGDFTVVRTSMWSPPGCHPVGCGLKLYVDKDGRLDHVEGDENNPITKGRLCARCLALKDYVYNPSRVIYPMKRDPEFRGQHDKWERITWEEAFAIVKEKRDYFRDTYGAESMAVFSGTGRSGGILVSDMAQAVLGTPNACYTQSGYACYQPRSMSCSHVLGAYYPEMDYAGGLEGTYDNPVYQVPEVMVMWGKMPLASNGDGLWGHAVIDLMKRGAKLISVDPRVNWLATRAEVHLRVRPGTDTAMAMAWLWVIINEDLYDHEFVECWTYGFAEFADRINDPEMGMTPEKAAEICEVPVEDIYKAARMYAAAKPASIAWGLAFDQNQNGNQAAHCVLALMAITGNIDVPGGQIVAEIDPAPGVKDELAVDGEKAEFNLDKADAGADDNSAEDAARPTRRIGWDSLPEELRDKTIGYKEYPLYVDNIRNAQADIMFDAMTKGEPYRIRMGWIQSTTLLAPTCCAQPHGWYEGLKNLEFCMATDLFITPAIEAACDLFLPLASCAEKDDVVMTHYGGSPVFYGAVNKAVDVGEVKADMDLIIELGEYLDQDCLKDENGERMFKDLEDFLTQRRTSGPIRMDFDSLRKRVGYQRGVNYRKYETGKLRPDRHPGFLTPTGRVELWSTAYAQYGEDPLPYYQEPAFSPHKDPELAEKYPFILTTGARNYASFHAEHRQIPVLRELHPNPIIEIHPEDAAEIGVAEGQWVEIKNDFGRAKFKAVVSPVVKKGTVQTDHGWWFPEMPADDEARDEIVPVGEILEDGPLEFDVNGTHIRNGYVKTDHADEKGLYGLWQSNVNDLVSNHYNSKLGYGGPYKCNCCSIAPLKESYDTDMDLVVEKFGKLV</sequence>
<dbReference type="EMBL" id="AP025564">
    <property type="protein sequence ID" value="BDE96906.1"/>
    <property type="molecule type" value="Genomic_DNA"/>
</dbReference>
<dbReference type="Pfam" id="PF04879">
    <property type="entry name" value="Molybdop_Fe4S4"/>
    <property type="match status" value="1"/>
</dbReference>
<dbReference type="InterPro" id="IPR006656">
    <property type="entry name" value="Mopterin_OxRdtase"/>
</dbReference>
<dbReference type="SUPFAM" id="SSF53706">
    <property type="entry name" value="Formate dehydrogenase/DMSO reductase, domains 1-3"/>
    <property type="match status" value="1"/>
</dbReference>
<comment type="similarity">
    <text evidence="1">Belongs to the prokaryotic molybdopterin-containing oxidoreductase family.</text>
</comment>
<dbReference type="Pfam" id="PF00384">
    <property type="entry name" value="Molybdopterin"/>
    <property type="match status" value="1"/>
</dbReference>
<keyword evidence="4" id="KW-0411">Iron-sulfur</keyword>
<evidence type="ECO:0000313" key="7">
    <source>
        <dbReference type="Proteomes" id="UP001320544"/>
    </source>
</evidence>
<dbReference type="InterPro" id="IPR009010">
    <property type="entry name" value="Asp_de-COase-like_dom_sf"/>
</dbReference>
<gene>
    <name evidence="6" type="ORF">CE91St30_22390</name>
</gene>
<dbReference type="Gene3D" id="3.40.228.10">
    <property type="entry name" value="Dimethylsulfoxide Reductase, domain 2"/>
    <property type="match status" value="1"/>
</dbReference>
<reference evidence="6 7" key="1">
    <citation type="submission" date="2022-01" db="EMBL/GenBank/DDBJ databases">
        <title>Novel bile acid biosynthetic pathways are enriched in the microbiome of centenarians.</title>
        <authorList>
            <person name="Sato Y."/>
            <person name="Atarashi K."/>
            <person name="Plichta R.D."/>
            <person name="Arai Y."/>
            <person name="Sasajima S."/>
            <person name="Kearney M.S."/>
            <person name="Suda W."/>
            <person name="Takeshita K."/>
            <person name="Sasaki T."/>
            <person name="Okamoto S."/>
            <person name="Skelly N.A."/>
            <person name="Okamura Y."/>
            <person name="Vlamakis H."/>
            <person name="Li Y."/>
            <person name="Tanoue T."/>
            <person name="Takei H."/>
            <person name="Nittono H."/>
            <person name="Narushima S."/>
            <person name="Irie J."/>
            <person name="Itoh H."/>
            <person name="Moriya K."/>
            <person name="Sugiura Y."/>
            <person name="Suematsu M."/>
            <person name="Moritoki N."/>
            <person name="Shibata S."/>
            <person name="Littman R.D."/>
            <person name="Fischbach A.M."/>
            <person name="Uwamino Y."/>
            <person name="Inoue T."/>
            <person name="Honda A."/>
            <person name="Hattori M."/>
            <person name="Murai T."/>
            <person name="Xavier J.R."/>
            <person name="Hirose N."/>
            <person name="Honda K."/>
        </authorList>
    </citation>
    <scope>NUCLEOTIDE SEQUENCE [LARGE SCALE GENOMIC DNA]</scope>
    <source>
        <strain evidence="6 7">CE91-St30</strain>
    </source>
</reference>
<feature type="domain" description="4Fe-4S Mo/W bis-MGD-type" evidence="5">
    <location>
        <begin position="22"/>
        <end position="79"/>
    </location>
</feature>
<dbReference type="RefSeq" id="WP_244386036.1">
    <property type="nucleotide sequence ID" value="NZ_AP025564.1"/>
</dbReference>
<dbReference type="Gene3D" id="3.40.50.740">
    <property type="match status" value="1"/>
</dbReference>
<organism evidence="6 7">
    <name type="scientific">Raoultibacter timonensis</name>
    <dbReference type="NCBI Taxonomy" id="1907662"/>
    <lineage>
        <taxon>Bacteria</taxon>
        <taxon>Bacillati</taxon>
        <taxon>Actinomycetota</taxon>
        <taxon>Coriobacteriia</taxon>
        <taxon>Eggerthellales</taxon>
        <taxon>Eggerthellaceae</taxon>
        <taxon>Raoultibacter</taxon>
    </lineage>
</organism>
<evidence type="ECO:0000256" key="3">
    <source>
        <dbReference type="ARBA" id="ARBA00023004"/>
    </source>
</evidence>
<accession>A0ABM7WKR7</accession>
<evidence type="ECO:0000256" key="4">
    <source>
        <dbReference type="ARBA" id="ARBA00023014"/>
    </source>
</evidence>
<dbReference type="InterPro" id="IPR050612">
    <property type="entry name" value="Prok_Mopterin_Oxidored"/>
</dbReference>
<dbReference type="PANTHER" id="PTHR43742">
    <property type="entry name" value="TRIMETHYLAMINE-N-OXIDE REDUCTASE"/>
    <property type="match status" value="1"/>
</dbReference>